<gene>
    <name evidence="1" type="ORF">N5A92_15315</name>
</gene>
<reference evidence="1 2" key="1">
    <citation type="submission" date="2022-09" db="EMBL/GenBank/DDBJ databases">
        <title>Chelativorans salina sp. nov., a novel slightly halophilic bacterium isolated from a saline lake sediment enrichment.</title>
        <authorList>
            <person name="Gao L."/>
            <person name="Fang B.-Z."/>
            <person name="Li W.-J."/>
        </authorList>
    </citation>
    <scope>NUCLEOTIDE SEQUENCE [LARGE SCALE GENOMIC DNA]</scope>
    <source>
        <strain evidence="1 2">EGI FJ00035</strain>
    </source>
</reference>
<accession>A0ABT2LPD1</accession>
<evidence type="ECO:0000313" key="2">
    <source>
        <dbReference type="Proteomes" id="UP001320831"/>
    </source>
</evidence>
<protein>
    <submittedName>
        <fullName evidence="1">Uncharacterized protein</fullName>
    </submittedName>
</protein>
<dbReference type="Proteomes" id="UP001320831">
    <property type="component" value="Unassembled WGS sequence"/>
</dbReference>
<keyword evidence="2" id="KW-1185">Reference proteome</keyword>
<organism evidence="1 2">
    <name type="scientific">Chelativorans salis</name>
    <dbReference type="NCBI Taxonomy" id="2978478"/>
    <lineage>
        <taxon>Bacteria</taxon>
        <taxon>Pseudomonadati</taxon>
        <taxon>Pseudomonadota</taxon>
        <taxon>Alphaproteobacteria</taxon>
        <taxon>Hyphomicrobiales</taxon>
        <taxon>Phyllobacteriaceae</taxon>
        <taxon>Chelativorans</taxon>
    </lineage>
</organism>
<comment type="caution">
    <text evidence="1">The sequence shown here is derived from an EMBL/GenBank/DDBJ whole genome shotgun (WGS) entry which is preliminary data.</text>
</comment>
<dbReference type="EMBL" id="JAOCZP010000004">
    <property type="protein sequence ID" value="MCT7376403.1"/>
    <property type="molecule type" value="Genomic_DNA"/>
</dbReference>
<evidence type="ECO:0000313" key="1">
    <source>
        <dbReference type="EMBL" id="MCT7376403.1"/>
    </source>
</evidence>
<proteinExistence type="predicted"/>
<dbReference type="RefSeq" id="WP_260904308.1">
    <property type="nucleotide sequence ID" value="NZ_JAOCZP010000004.1"/>
</dbReference>
<name>A0ABT2LPD1_9HYPH</name>
<sequence length="60" mass="6621">MRKVGGLPVDNRDLGAEEFSAFDRIGIYAGRLESKESAATNIGYGWYKSLLPKLIDGIYP</sequence>